<name>A0A9Q8LGP1_PASFU</name>
<evidence type="ECO:0000313" key="3">
    <source>
        <dbReference type="Proteomes" id="UP000756132"/>
    </source>
</evidence>
<gene>
    <name evidence="2" type="ORF">CLAFUR5_03896</name>
</gene>
<evidence type="ECO:0000256" key="1">
    <source>
        <dbReference type="SAM" id="MobiDB-lite"/>
    </source>
</evidence>
<dbReference type="EMBL" id="CP090166">
    <property type="protein sequence ID" value="UJO17104.1"/>
    <property type="molecule type" value="Genomic_DNA"/>
</dbReference>
<dbReference type="KEGG" id="ffu:CLAFUR5_03896"/>
<reference evidence="2" key="2">
    <citation type="journal article" date="2022" name="Microb. Genom.">
        <title>A chromosome-scale genome assembly of the tomato pathogen Cladosporium fulvum reveals a compartmentalized genome architecture and the presence of a dispensable chromosome.</title>
        <authorList>
            <person name="Zaccaron A.Z."/>
            <person name="Chen L.H."/>
            <person name="Samaras A."/>
            <person name="Stergiopoulos I."/>
        </authorList>
    </citation>
    <scope>NUCLEOTIDE SEQUENCE</scope>
    <source>
        <strain evidence="2">Race5_Kim</strain>
    </source>
</reference>
<dbReference type="Proteomes" id="UP000756132">
    <property type="component" value="Chromosome 4"/>
</dbReference>
<sequence length="77" mass="9133">MYALTDPGCALRRWIVDEFVWEHDADSEDPLDFEEFKELNPEFLLDVVREQGRRLGGAVDERELHRKPADDPEKYKQ</sequence>
<feature type="region of interest" description="Disordered" evidence="1">
    <location>
        <begin position="58"/>
        <end position="77"/>
    </location>
</feature>
<reference evidence="2" key="1">
    <citation type="submission" date="2021-12" db="EMBL/GenBank/DDBJ databases">
        <authorList>
            <person name="Zaccaron A."/>
            <person name="Stergiopoulos I."/>
        </authorList>
    </citation>
    <scope>NUCLEOTIDE SEQUENCE</scope>
    <source>
        <strain evidence="2">Race5_Kim</strain>
    </source>
</reference>
<accession>A0A9Q8LGP1</accession>
<protein>
    <submittedName>
        <fullName evidence="2">Uncharacterized protein</fullName>
    </submittedName>
</protein>
<evidence type="ECO:0000313" key="2">
    <source>
        <dbReference type="EMBL" id="UJO17104.1"/>
    </source>
</evidence>
<proteinExistence type="predicted"/>
<keyword evidence="3" id="KW-1185">Reference proteome</keyword>
<organism evidence="2 3">
    <name type="scientific">Passalora fulva</name>
    <name type="common">Tomato leaf mold</name>
    <name type="synonym">Cladosporium fulvum</name>
    <dbReference type="NCBI Taxonomy" id="5499"/>
    <lineage>
        <taxon>Eukaryota</taxon>
        <taxon>Fungi</taxon>
        <taxon>Dikarya</taxon>
        <taxon>Ascomycota</taxon>
        <taxon>Pezizomycotina</taxon>
        <taxon>Dothideomycetes</taxon>
        <taxon>Dothideomycetidae</taxon>
        <taxon>Mycosphaerellales</taxon>
        <taxon>Mycosphaerellaceae</taxon>
        <taxon>Fulvia</taxon>
    </lineage>
</organism>
<dbReference type="AlphaFoldDB" id="A0A9Q8LGP1"/>
<dbReference type="GeneID" id="71983774"/>
<dbReference type="RefSeq" id="XP_047761470.1">
    <property type="nucleotide sequence ID" value="XM_047903044.1"/>
</dbReference>